<evidence type="ECO:0000313" key="2">
    <source>
        <dbReference type="Proteomes" id="UP000799441"/>
    </source>
</evidence>
<reference evidence="1" key="1">
    <citation type="journal article" date="2020" name="Stud. Mycol.">
        <title>101 Dothideomycetes genomes: a test case for predicting lifestyles and emergence of pathogens.</title>
        <authorList>
            <person name="Haridas S."/>
            <person name="Albert R."/>
            <person name="Binder M."/>
            <person name="Bloem J."/>
            <person name="Labutti K."/>
            <person name="Salamov A."/>
            <person name="Andreopoulos B."/>
            <person name="Baker S."/>
            <person name="Barry K."/>
            <person name="Bills G."/>
            <person name="Bluhm B."/>
            <person name="Cannon C."/>
            <person name="Castanera R."/>
            <person name="Culley D."/>
            <person name="Daum C."/>
            <person name="Ezra D."/>
            <person name="Gonzalez J."/>
            <person name="Henrissat B."/>
            <person name="Kuo A."/>
            <person name="Liang C."/>
            <person name="Lipzen A."/>
            <person name="Lutzoni F."/>
            <person name="Magnuson J."/>
            <person name="Mondo S."/>
            <person name="Nolan M."/>
            <person name="Ohm R."/>
            <person name="Pangilinan J."/>
            <person name="Park H.-J."/>
            <person name="Ramirez L."/>
            <person name="Alfaro M."/>
            <person name="Sun H."/>
            <person name="Tritt A."/>
            <person name="Yoshinaga Y."/>
            <person name="Zwiers L.-H."/>
            <person name="Turgeon B."/>
            <person name="Goodwin S."/>
            <person name="Spatafora J."/>
            <person name="Crous P."/>
            <person name="Grigoriev I."/>
        </authorList>
    </citation>
    <scope>NUCLEOTIDE SEQUENCE</scope>
    <source>
        <strain evidence="1">CBS 116435</strain>
    </source>
</reference>
<accession>A0A9P4UI51</accession>
<keyword evidence="2" id="KW-1185">Reference proteome</keyword>
<comment type="caution">
    <text evidence="1">The sequence shown here is derived from an EMBL/GenBank/DDBJ whole genome shotgun (WGS) entry which is preliminary data.</text>
</comment>
<sequence>MEMGGEARNGQKGRRRKVVGIDFRPEIVVAAENAWRGRSDVSPNTLRCAMCPSGLCCCCCCCCLLLRWMGGGEGDAICQ</sequence>
<dbReference type="AlphaFoldDB" id="A0A9P4UI51"/>
<protein>
    <submittedName>
        <fullName evidence="1">Uncharacterized protein</fullName>
    </submittedName>
</protein>
<dbReference type="Proteomes" id="UP000799441">
    <property type="component" value="Unassembled WGS sequence"/>
</dbReference>
<name>A0A9P4UI51_9PEZI</name>
<gene>
    <name evidence="1" type="ORF">K431DRAFT_18051</name>
</gene>
<proteinExistence type="predicted"/>
<evidence type="ECO:0000313" key="1">
    <source>
        <dbReference type="EMBL" id="KAF2716472.1"/>
    </source>
</evidence>
<organism evidence="1 2">
    <name type="scientific">Polychaeton citri CBS 116435</name>
    <dbReference type="NCBI Taxonomy" id="1314669"/>
    <lineage>
        <taxon>Eukaryota</taxon>
        <taxon>Fungi</taxon>
        <taxon>Dikarya</taxon>
        <taxon>Ascomycota</taxon>
        <taxon>Pezizomycotina</taxon>
        <taxon>Dothideomycetes</taxon>
        <taxon>Dothideomycetidae</taxon>
        <taxon>Capnodiales</taxon>
        <taxon>Capnodiaceae</taxon>
        <taxon>Polychaeton</taxon>
    </lineage>
</organism>
<dbReference type="EMBL" id="MU003874">
    <property type="protein sequence ID" value="KAF2716472.1"/>
    <property type="molecule type" value="Genomic_DNA"/>
</dbReference>